<proteinExistence type="predicted"/>
<evidence type="ECO:0000313" key="3">
    <source>
        <dbReference type="Proteomes" id="UP000613512"/>
    </source>
</evidence>
<dbReference type="RefSeq" id="WP_188384335.1">
    <property type="nucleotide sequence ID" value="NZ_BMEY01000007.1"/>
</dbReference>
<evidence type="ECO:0008006" key="4">
    <source>
        <dbReference type="Google" id="ProtNLM"/>
    </source>
</evidence>
<dbReference type="Proteomes" id="UP000613512">
    <property type="component" value="Unassembled WGS sequence"/>
</dbReference>
<accession>A0A916RX48</accession>
<dbReference type="InterPro" id="IPR017259">
    <property type="entry name" value="UCP037672"/>
</dbReference>
<evidence type="ECO:0000313" key="2">
    <source>
        <dbReference type="EMBL" id="GGA74531.1"/>
    </source>
</evidence>
<gene>
    <name evidence="2" type="ORF">GCM10008025_17830</name>
</gene>
<keyword evidence="1" id="KW-1133">Transmembrane helix</keyword>
<protein>
    <recommendedName>
        <fullName evidence="4">DUF3784 domain-containing protein</fullName>
    </recommendedName>
</protein>
<comment type="caution">
    <text evidence="2">The sequence shown here is derived from an EMBL/GenBank/DDBJ whole genome shotgun (WGS) entry which is preliminary data.</text>
</comment>
<feature type="transmembrane region" description="Helical" evidence="1">
    <location>
        <begin position="6"/>
        <end position="27"/>
    </location>
</feature>
<keyword evidence="3" id="KW-1185">Reference proteome</keyword>
<keyword evidence="1" id="KW-0472">Membrane</keyword>
<organism evidence="2 3">
    <name type="scientific">Ornithinibacillus halotolerans</name>
    <dbReference type="NCBI Taxonomy" id="1274357"/>
    <lineage>
        <taxon>Bacteria</taxon>
        <taxon>Bacillati</taxon>
        <taxon>Bacillota</taxon>
        <taxon>Bacilli</taxon>
        <taxon>Bacillales</taxon>
        <taxon>Bacillaceae</taxon>
        <taxon>Ornithinibacillus</taxon>
    </lineage>
</organism>
<sequence length="243" mass="28048">MSKGMIIYAIVMGWTLIIYGGITYLIVKKKELSLISGFSNRPKDEQEYLKENGYIDVLGKIMLYSFYMLLLATILPILKVPYGMEIGFGLFTIFLLGGLMYLQKFEVPSKRKKMLWILGITNVIIIGFIGWLTLSGSSENEIYIEDDTFVISGMYGIEWPLNQIEEVRILEELPNVKLRKNGFSTGNIKKGMYKLEEPYGNGRLFIKGESGPYLYIAIKDDYVIFNRDSEEEVNKWFEKLMKK</sequence>
<reference evidence="2" key="2">
    <citation type="submission" date="2020-09" db="EMBL/GenBank/DDBJ databases">
        <authorList>
            <person name="Sun Q."/>
            <person name="Zhou Y."/>
        </authorList>
    </citation>
    <scope>NUCLEOTIDE SEQUENCE</scope>
    <source>
        <strain evidence="2">CGMCC 1.12408</strain>
    </source>
</reference>
<feature type="transmembrane region" description="Helical" evidence="1">
    <location>
        <begin position="114"/>
        <end position="134"/>
    </location>
</feature>
<dbReference type="Pfam" id="PF12650">
    <property type="entry name" value="DUF3784"/>
    <property type="match status" value="1"/>
</dbReference>
<evidence type="ECO:0000256" key="1">
    <source>
        <dbReference type="SAM" id="Phobius"/>
    </source>
</evidence>
<dbReference type="EMBL" id="BMEY01000007">
    <property type="protein sequence ID" value="GGA74531.1"/>
    <property type="molecule type" value="Genomic_DNA"/>
</dbReference>
<keyword evidence="1" id="KW-0812">Transmembrane</keyword>
<reference evidence="2" key="1">
    <citation type="journal article" date="2014" name="Int. J. Syst. Evol. Microbiol.">
        <title>Complete genome sequence of Corynebacterium casei LMG S-19264T (=DSM 44701T), isolated from a smear-ripened cheese.</title>
        <authorList>
            <consortium name="US DOE Joint Genome Institute (JGI-PGF)"/>
            <person name="Walter F."/>
            <person name="Albersmeier A."/>
            <person name="Kalinowski J."/>
            <person name="Ruckert C."/>
        </authorList>
    </citation>
    <scope>NUCLEOTIDE SEQUENCE</scope>
    <source>
        <strain evidence="2">CGMCC 1.12408</strain>
    </source>
</reference>
<name>A0A916RX48_9BACI</name>
<feature type="transmembrane region" description="Helical" evidence="1">
    <location>
        <begin position="84"/>
        <end position="102"/>
    </location>
</feature>
<feature type="transmembrane region" description="Helical" evidence="1">
    <location>
        <begin position="57"/>
        <end position="78"/>
    </location>
</feature>
<dbReference type="AlphaFoldDB" id="A0A916RX48"/>